<feature type="region of interest" description="Disordered" evidence="1">
    <location>
        <begin position="218"/>
        <end position="467"/>
    </location>
</feature>
<organism evidence="2 3">
    <name type="scientific">Pseudogymnoascus verrucosus</name>
    <dbReference type="NCBI Taxonomy" id="342668"/>
    <lineage>
        <taxon>Eukaryota</taxon>
        <taxon>Fungi</taxon>
        <taxon>Dikarya</taxon>
        <taxon>Ascomycota</taxon>
        <taxon>Pezizomycotina</taxon>
        <taxon>Leotiomycetes</taxon>
        <taxon>Thelebolales</taxon>
        <taxon>Thelebolaceae</taxon>
        <taxon>Pseudogymnoascus</taxon>
    </lineage>
</organism>
<feature type="compositionally biased region" description="Basic and acidic residues" evidence="1">
    <location>
        <begin position="1"/>
        <end position="12"/>
    </location>
</feature>
<dbReference type="Proteomes" id="UP000091956">
    <property type="component" value="Unassembled WGS sequence"/>
</dbReference>
<feature type="compositionally biased region" description="Polar residues" evidence="1">
    <location>
        <begin position="417"/>
        <end position="429"/>
    </location>
</feature>
<keyword evidence="3" id="KW-1185">Reference proteome</keyword>
<feature type="compositionally biased region" description="Basic and acidic residues" evidence="1">
    <location>
        <begin position="107"/>
        <end position="116"/>
    </location>
</feature>
<feature type="compositionally biased region" description="Polar residues" evidence="1">
    <location>
        <begin position="13"/>
        <end position="25"/>
    </location>
</feature>
<dbReference type="GeneID" id="28841024"/>
<feature type="compositionally biased region" description="Polar residues" evidence="1">
    <location>
        <begin position="268"/>
        <end position="282"/>
    </location>
</feature>
<sequence length="1009" mass="108028">MPVTRSEKRQRLSSEQSGPPSNNIAQPPEPELNNSTTRPKKRSKKFSDADVSPTPTNNNTAAPGPKSDASFTLPQEEPRRSLRLFVTSSNKSDVADTPDLEPGKSMSRSEKRAEQRRLKKLQSQSEASSSNNISVASALKSDLISDTPQEEPKRRNLRPRLASSNNSTEAPGPMLDMRSYNPQGTGSKKTRWSSDESSANRIAIPDLQAEMSFVQQAEVGVRKHLSDPNTSSRKGNKRAASPAPDMRSTSPQKDSSRSQKKLRLLKTATCNDVQAPESSGVNAPSRLKLRLKKPAPGPTLSESNFASSSEGNSTPFSESLAASTPLSQGTSAPVSKEPSSSPLSEIKSAPSPGENTPSSSDYKDSPLSKSNSASFSEDNAVPLPKVNSASSSGSNSAPSSGPRSKKRTALHLEPSAGSISSSTDSNLKNLTPKKRGFEDMDTTDGLSPEKQGQYHAEREKEPQRVAEQQKILATMEDFKKGFQDLLNHIRLPRKNSHMKKNPNEHMFALKLSPQLCLMAPSPRHVGIYVKDACFESTSEAMITWVTGLLMDVVKRDGLAWGEVAIELTEGGSLGKVSNWGFNQACPHKLDTCFVNTNVEILFCRKTYSAIITYHHQWKCAGQYEVPSGNMTDVYQAPRPSRADHTTTGGGRSIFSGAGESAYGPSCHTPLAGAQFAQAAAPEFPPGADMRTVSGLHPAPSLAGYLPANPYIPVTRTPAPPSPQAVYGDYGNAGGFPIDPALIDPAFLAPTLNQPTFDVFPAIATPPYQPSSDPGLPPYFWAPVAAPAPAYVSPWAPAPAPVPAYLSPWISPAPSPVQQQFTYPDPDIATEDYVADWVAASLNLPLEPGRGVVYAAPPVPVPVAAPPPPAASGPKKRARKSRAKVRVAAAVPAPAAPATAEEMMEMMTSAPLPAPVPTGPSPSETLAALQSAATSSPGVPVPAAYRHVWFLNGRGRVSKTRDNNPRCRRCRRRHWASCSRGQPCDECAKDNVQCVYGPGVGVEEDEEKGR</sequence>
<dbReference type="RefSeq" id="XP_018128930.1">
    <property type="nucleotide sequence ID" value="XM_018277071.1"/>
</dbReference>
<name>A0A1B8GH89_9PEZI</name>
<protein>
    <recommendedName>
        <fullName evidence="4">Zn(2)-C6 fungal-type domain-containing protein</fullName>
    </recommendedName>
</protein>
<proteinExistence type="predicted"/>
<dbReference type="AlphaFoldDB" id="A0A1B8GH89"/>
<gene>
    <name evidence="2" type="ORF">VE01_07638</name>
</gene>
<feature type="compositionally biased region" description="Basic and acidic residues" evidence="1">
    <location>
        <begin position="455"/>
        <end position="464"/>
    </location>
</feature>
<evidence type="ECO:0000313" key="3">
    <source>
        <dbReference type="Proteomes" id="UP000091956"/>
    </source>
</evidence>
<accession>A0A1B8GH89</accession>
<feature type="compositionally biased region" description="Polar residues" evidence="1">
    <location>
        <begin position="300"/>
        <end position="343"/>
    </location>
</feature>
<evidence type="ECO:0000313" key="2">
    <source>
        <dbReference type="EMBL" id="OBT95197.1"/>
    </source>
</evidence>
<dbReference type="OrthoDB" id="3440324at2759"/>
<reference evidence="3" key="2">
    <citation type="journal article" date="2018" name="Nat. Commun.">
        <title>Extreme sensitivity to ultraviolet light in the fungal pathogen causing white-nose syndrome of bats.</title>
        <authorList>
            <person name="Palmer J.M."/>
            <person name="Drees K.P."/>
            <person name="Foster J.T."/>
            <person name="Lindner D.L."/>
        </authorList>
    </citation>
    <scope>NUCLEOTIDE SEQUENCE [LARGE SCALE GENOMIC DNA]</scope>
    <source>
        <strain evidence="3">UAMH 10579</strain>
    </source>
</reference>
<feature type="compositionally biased region" description="Polar residues" evidence="1">
    <location>
        <begin position="367"/>
        <end position="377"/>
    </location>
</feature>
<reference evidence="2 3" key="1">
    <citation type="submission" date="2016-03" db="EMBL/GenBank/DDBJ databases">
        <title>Comparative genomics of Pseudogymnoascus destructans, the fungus causing white-nose syndrome of bats.</title>
        <authorList>
            <person name="Palmer J.M."/>
            <person name="Drees K.P."/>
            <person name="Foster J.T."/>
            <person name="Lindner D.L."/>
        </authorList>
    </citation>
    <scope>NUCLEOTIDE SEQUENCE [LARGE SCALE GENOMIC DNA]</scope>
    <source>
        <strain evidence="2 3">UAMH 10579</strain>
    </source>
</reference>
<evidence type="ECO:0000256" key="1">
    <source>
        <dbReference type="SAM" id="MobiDB-lite"/>
    </source>
</evidence>
<evidence type="ECO:0008006" key="4">
    <source>
        <dbReference type="Google" id="ProtNLM"/>
    </source>
</evidence>
<feature type="compositionally biased region" description="Low complexity" evidence="1">
    <location>
        <begin position="387"/>
        <end position="402"/>
    </location>
</feature>
<dbReference type="EMBL" id="KV460237">
    <property type="protein sequence ID" value="OBT95197.1"/>
    <property type="molecule type" value="Genomic_DNA"/>
</dbReference>
<feature type="region of interest" description="Disordered" evidence="1">
    <location>
        <begin position="1"/>
        <end position="204"/>
    </location>
</feature>
<feature type="compositionally biased region" description="Low complexity" evidence="1">
    <location>
        <begin position="122"/>
        <end position="138"/>
    </location>
</feature>